<sequence length="1143" mass="124482">MRKWWFIQLGSRVHTRKKTRNNGCRCQSLSSLLFHPTASETSPPRAQERKAENRCGSRMPSPSLGRDSGVGTAVTSRERLSSPESLGPGALALQGPLEGDRVQAVQSVQPPQAHGDASESVQLSPQLLSSQRGVPSAARTPRGPAGPCTEHHAAGQSQHDTPVAPPQEWRHFSADPRSSRGRSKSLNPRDLEKRELPNSSKTANSEEARFSCSYCAALRGLRLGTEPCWLLPRKFFSQRSAHVEPALPLFLSGCLRIMSSKKNRKRLNQSAENGSSSASAASFSKGATASAVAPGTLVVINFLEKDDKVPKAFQNSLVQLGLNTMKSANICIGRPVLLTSLDGKQEVYTAWPVAGFPGGKVGLSEVAQKNVGVRVGDAIHVQPVLGAVLQAEELDVALSDKNADINEEQLAGCILRKLDGKVVLPGNFLYCTFYGRPCKLQVLRVKGADGTMLRRAQNDSDTAAQGMASELSSRDPSTLDISLQLSQLDLEVPRRPASSSTPYKPDDRMMNKAGGISSDGTQSPGTGSGRGLEEVTGLECSFESAREGSEQPVNEERLLKSPSVGAQSNTDTFYFISSKTRVSFTKNRTNSKDQANQLKVTYDMIGGLNSQLKEIREIIELPLKQPELFKSYGIPPPRGVLLYGPPGTGKTMIARAVANEVGAYVSVINGPEIISKFYGETEARLRQIFAEATLRHPSIIFIDELDALCPKREGAQNEVEKRVVASLLTLMDGIGSEGSEGQVLVLGATNRPHALDAALRRPGRFDKEIEIGVPNAQDRLDILQKLLRRVPHLLTEAELLQLANSAHGYVGADLKALCNEAGLHALRRVLRRQPNLPDSKMAGLVKITLKDFLQGMNDIRPSAMREVAVDVPNVSWSDIGGLENVKLKLKQAVEWPLKHPESFTQMGIQPPKGVLLYGPPGCSKTMIAKALANESGLNFLAIKGPELMNKYVGESERAVREIFRKARAVAPSIIFFDELDALAVERGSSSGAGNVADRVLAQLLTEMDGIEQLKNVTILAATNRPDRIDKALMRPGRIDRIIYVPLPDAATRREILNLQFHSMPINNEVDLNELILQTDTYSGAEIIAVCREAALLALEEDITANCVMKRHFTQALSTVTPRLPESLRRFYEDYQEKSGLHTL</sequence>
<keyword evidence="5" id="KW-0217">Developmental protein</keyword>
<keyword evidence="13" id="KW-0378">Hydrolase</keyword>
<accession>A0A3Q1MDE2</accession>
<evidence type="ECO:0000256" key="6">
    <source>
        <dbReference type="ARBA" id="ARBA00022490"/>
    </source>
</evidence>
<dbReference type="GO" id="GO:1990275">
    <property type="term" value="F:preribosome binding"/>
    <property type="evidence" value="ECO:0007669"/>
    <property type="project" value="Ensembl"/>
</dbReference>
<comment type="catalytic activity">
    <reaction evidence="20">
        <text>ATP + H2O = ADP + phosphate + H(+)</text>
        <dbReference type="Rhea" id="RHEA:13065"/>
        <dbReference type="ChEBI" id="CHEBI:15377"/>
        <dbReference type="ChEBI" id="CHEBI:15378"/>
        <dbReference type="ChEBI" id="CHEBI:30616"/>
        <dbReference type="ChEBI" id="CHEBI:43474"/>
        <dbReference type="ChEBI" id="CHEBI:456216"/>
        <dbReference type="EC" id="3.6.4.6"/>
    </reaction>
</comment>
<dbReference type="Gene3D" id="3.40.50.300">
    <property type="entry name" value="P-loop containing nucleotide triphosphate hydrolases"/>
    <property type="match status" value="2"/>
</dbReference>
<dbReference type="InterPro" id="IPR003960">
    <property type="entry name" value="ATPase_AAA_CS"/>
</dbReference>
<evidence type="ECO:0000256" key="21">
    <source>
        <dbReference type="ARBA" id="ARBA00050527"/>
    </source>
</evidence>
<reference evidence="33" key="1">
    <citation type="submission" date="2018-03" db="EMBL/GenBank/DDBJ databases">
        <title>ARS-UCD1.2.</title>
        <authorList>
            <person name="Rosen B.D."/>
            <person name="Bickhart D.M."/>
            <person name="Koren S."/>
            <person name="Schnabel R.D."/>
            <person name="Hall R."/>
            <person name="Zimin A."/>
            <person name="Dreischer C."/>
            <person name="Schultheiss S."/>
            <person name="Schroeder S.G."/>
            <person name="Elsik C.G."/>
            <person name="Couldrey C."/>
            <person name="Liu G.E."/>
            <person name="Van Tassell C.P."/>
            <person name="Phillippy A.M."/>
            <person name="Smith T.P.L."/>
            <person name="Medrano J.F."/>
        </authorList>
    </citation>
    <scope>NUCLEOTIDE SEQUENCE [LARGE SCALE GENOMIC DNA]</scope>
    <source>
        <strain evidence="33">Hereford</strain>
    </source>
</reference>
<dbReference type="GO" id="GO:0016887">
    <property type="term" value="F:ATP hydrolysis activity"/>
    <property type="evidence" value="ECO:0007669"/>
    <property type="project" value="InterPro"/>
</dbReference>
<dbReference type="InterPro" id="IPR027417">
    <property type="entry name" value="P-loop_NTPase"/>
</dbReference>
<feature type="region of interest" description="Disordered" evidence="30">
    <location>
        <begin position="456"/>
        <end position="477"/>
    </location>
</feature>
<keyword evidence="14" id="KW-0067">ATP-binding</keyword>
<evidence type="ECO:0000256" key="29">
    <source>
        <dbReference type="ARBA" id="ARBA00082953"/>
    </source>
</evidence>
<feature type="domain" description="CDC48 N-terminal subdomain" evidence="32">
    <location>
        <begin position="296"/>
        <end position="387"/>
    </location>
</feature>
<dbReference type="FunFam" id="1.10.8.60:FF:000069">
    <property type="entry name" value="spermatogenesis-associated protein 5 isoform X1"/>
    <property type="match status" value="1"/>
</dbReference>
<evidence type="ECO:0000256" key="4">
    <source>
        <dbReference type="ARBA" id="ARBA00012674"/>
    </source>
</evidence>
<dbReference type="GeneTree" id="ENSGT00940000157323"/>
<dbReference type="Pfam" id="PF17862">
    <property type="entry name" value="AAA_lid_3"/>
    <property type="match status" value="2"/>
</dbReference>
<dbReference type="Ensembl" id="ENSBTAT00000067936.2">
    <property type="protein sequence ID" value="ENSBTAP00000072165.2"/>
    <property type="gene ID" value="ENSBTAG00000000125.7"/>
</dbReference>
<keyword evidence="7" id="KW-1017">Isopeptide bond</keyword>
<reference evidence="33" key="3">
    <citation type="submission" date="2025-09" db="UniProtKB">
        <authorList>
            <consortium name="Ensembl"/>
        </authorList>
    </citation>
    <scope>IDENTIFICATION</scope>
    <source>
        <strain evidence="33">Hereford</strain>
    </source>
</reference>
<evidence type="ECO:0000256" key="2">
    <source>
        <dbReference type="ARBA" id="ARBA00004186"/>
    </source>
</evidence>
<dbReference type="SUPFAM" id="SSF52540">
    <property type="entry name" value="P-loop containing nucleoside triphosphate hydrolases"/>
    <property type="match status" value="2"/>
</dbReference>
<feature type="compositionally biased region" description="Basic and acidic residues" evidence="30">
    <location>
        <begin position="168"/>
        <end position="178"/>
    </location>
</feature>
<feature type="domain" description="AAA+ ATPase" evidence="31">
    <location>
        <begin position="910"/>
        <end position="1048"/>
    </location>
</feature>
<organism evidence="33 34">
    <name type="scientific">Bos taurus</name>
    <name type="common">Bovine</name>
    <dbReference type="NCBI Taxonomy" id="9913"/>
    <lineage>
        <taxon>Eukaryota</taxon>
        <taxon>Metazoa</taxon>
        <taxon>Chordata</taxon>
        <taxon>Craniata</taxon>
        <taxon>Vertebrata</taxon>
        <taxon>Euteleostomi</taxon>
        <taxon>Mammalia</taxon>
        <taxon>Eutheria</taxon>
        <taxon>Laurasiatheria</taxon>
        <taxon>Artiodactyla</taxon>
        <taxon>Ruminantia</taxon>
        <taxon>Pecora</taxon>
        <taxon>Bovidae</taxon>
        <taxon>Bovinae</taxon>
        <taxon>Bos</taxon>
    </lineage>
</organism>
<comment type="function">
    <text evidence="22">ATP-dependent chaperone part of the 55LCC heterohexameric ATPase complex which is chromatin-associated and promotes replisome proteostasis to maintain replication fork progression and genome stability. Required for replication fork progression, sister chromatid cohesion, and chromosome stability. The ATPase activity is specifically enhanced by replication fork DNA and is coupled to cysteine protease-dependent cleavage of replisome substrates in response to replication fork damage. Uses ATPase activity to process replisome substrates in S-phase, facilitating their proteolytic turnover from chromatin to ensure DNA replication and mitotic fidelity. Plays an essential role in the cytoplasmic maturation steps of pre-60S ribosomal particles by promoting the release of shuttling protein RSL24D1/RLP24 from the pre-ribosomal particles. May be involved in morphological and functional mitochondrial transformations during spermatogenesis.</text>
</comment>
<dbReference type="GO" id="GO:0005739">
    <property type="term" value="C:mitochondrion"/>
    <property type="evidence" value="ECO:0007669"/>
    <property type="project" value="UniProtKB-SubCell"/>
</dbReference>
<gene>
    <name evidence="33" type="primary">SPATA5</name>
</gene>
<dbReference type="InterPro" id="IPR041569">
    <property type="entry name" value="AAA_lid_3"/>
</dbReference>
<feature type="compositionally biased region" description="Basic and acidic residues" evidence="30">
    <location>
        <begin position="544"/>
        <end position="559"/>
    </location>
</feature>
<evidence type="ECO:0000256" key="19">
    <source>
        <dbReference type="ARBA" id="ARBA00023212"/>
    </source>
</evidence>
<evidence type="ECO:0000256" key="22">
    <source>
        <dbReference type="ARBA" id="ARBA00053563"/>
    </source>
</evidence>
<dbReference type="GO" id="GO:0042273">
    <property type="term" value="P:ribosomal large subunit biogenesis"/>
    <property type="evidence" value="ECO:0007669"/>
    <property type="project" value="Ensembl"/>
</dbReference>
<keyword evidence="6" id="KW-0963">Cytoplasm</keyword>
<comment type="subcellular location">
    <subcellularLocation>
        <location evidence="2">Cytoplasm</location>
        <location evidence="2">Cytoskeleton</location>
        <location evidence="2">Spindle</location>
    </subcellularLocation>
    <subcellularLocation>
        <location evidence="1">Mitochondrion</location>
    </subcellularLocation>
</comment>
<proteinExistence type="inferred from homology"/>
<dbReference type="AlphaFoldDB" id="A0A3Q1MDE2"/>
<comment type="subunit">
    <text evidence="24">Part of the 55LCC heterohexameric ATPase complex composed at least of AIRIM, AFG2A, AFG2B and CINP. Associates with pre-60S ribosomal particles.</text>
</comment>
<evidence type="ECO:0000256" key="14">
    <source>
        <dbReference type="ARBA" id="ARBA00022840"/>
    </source>
</evidence>
<keyword evidence="12" id="KW-0221">Differentiation</keyword>
<dbReference type="Proteomes" id="UP000009136">
    <property type="component" value="Chromosome 17"/>
</dbReference>
<evidence type="ECO:0000256" key="5">
    <source>
        <dbReference type="ARBA" id="ARBA00022473"/>
    </source>
</evidence>
<dbReference type="InterPro" id="IPR009010">
    <property type="entry name" value="Asp_de-COase-like_dom_sf"/>
</dbReference>
<dbReference type="InterPro" id="IPR003338">
    <property type="entry name" value="CDC4_N-term_subdom"/>
</dbReference>
<feature type="compositionally biased region" description="Basic and acidic residues" evidence="30">
    <location>
        <begin position="46"/>
        <end position="55"/>
    </location>
</feature>
<evidence type="ECO:0000256" key="1">
    <source>
        <dbReference type="ARBA" id="ARBA00004173"/>
    </source>
</evidence>
<dbReference type="CDD" id="cd19503">
    <property type="entry name" value="RecA-like_CDC48_NLV2_r1-like"/>
    <property type="match status" value="1"/>
</dbReference>
<dbReference type="EC" id="3.6.4.10" evidence="3"/>
<evidence type="ECO:0000256" key="24">
    <source>
        <dbReference type="ARBA" id="ARBA00065200"/>
    </source>
</evidence>
<evidence type="ECO:0000256" key="16">
    <source>
        <dbReference type="ARBA" id="ARBA00022871"/>
    </source>
</evidence>
<keyword evidence="10" id="KW-0677">Repeat</keyword>
<name>A0A3Q1MDE2_BOVIN</name>
<feature type="region of interest" description="Disordered" evidence="30">
    <location>
        <begin position="35"/>
        <end position="203"/>
    </location>
</feature>
<evidence type="ECO:0000256" key="27">
    <source>
        <dbReference type="ARBA" id="ARBA00082434"/>
    </source>
</evidence>
<keyword evidence="17" id="KW-0496">Mitochondrion</keyword>
<dbReference type="EC" id="3.6.4.6" evidence="4"/>
<dbReference type="PANTHER" id="PTHR23077:SF27">
    <property type="entry name" value="ATPASE FAMILY GENE 2 PROTEIN HOMOLOG A"/>
    <property type="match status" value="1"/>
</dbReference>
<keyword evidence="8" id="KW-0690">Ribosome biogenesis</keyword>
<keyword evidence="9" id="KW-0597">Phosphoprotein</keyword>
<dbReference type="GO" id="GO:0005819">
    <property type="term" value="C:spindle"/>
    <property type="evidence" value="ECO:0007669"/>
    <property type="project" value="UniProtKB-SubCell"/>
</dbReference>
<dbReference type="PROSITE" id="PS00674">
    <property type="entry name" value="AAA"/>
    <property type="match status" value="2"/>
</dbReference>
<dbReference type="Pfam" id="PF00004">
    <property type="entry name" value="AAA"/>
    <property type="match status" value="2"/>
</dbReference>
<evidence type="ECO:0000259" key="31">
    <source>
        <dbReference type="SMART" id="SM00382"/>
    </source>
</evidence>
<evidence type="ECO:0000256" key="23">
    <source>
        <dbReference type="ARBA" id="ARBA00061477"/>
    </source>
</evidence>
<dbReference type="GO" id="GO:0005829">
    <property type="term" value="C:cytosol"/>
    <property type="evidence" value="ECO:0007669"/>
    <property type="project" value="Ensembl"/>
</dbReference>
<dbReference type="FunFam" id="3.40.50.300:FF:000567">
    <property type="entry name" value="ATPase, AAA family protein"/>
    <property type="match status" value="1"/>
</dbReference>
<evidence type="ECO:0000313" key="34">
    <source>
        <dbReference type="Proteomes" id="UP000009136"/>
    </source>
</evidence>
<evidence type="ECO:0000313" key="33">
    <source>
        <dbReference type="Ensembl" id="ENSBTAP00000072165.2"/>
    </source>
</evidence>
<feature type="domain" description="AAA+ ATPase" evidence="31">
    <location>
        <begin position="636"/>
        <end position="775"/>
    </location>
</feature>
<evidence type="ECO:0000256" key="11">
    <source>
        <dbReference type="ARBA" id="ARBA00022741"/>
    </source>
</evidence>
<dbReference type="InterPro" id="IPR003593">
    <property type="entry name" value="AAA+_ATPase"/>
</dbReference>
<keyword evidence="19" id="KW-0206">Cytoskeleton</keyword>
<evidence type="ECO:0000256" key="7">
    <source>
        <dbReference type="ARBA" id="ARBA00022499"/>
    </source>
</evidence>
<dbReference type="GO" id="GO:0007420">
    <property type="term" value="P:brain development"/>
    <property type="evidence" value="ECO:0007669"/>
    <property type="project" value="Ensembl"/>
</dbReference>
<evidence type="ECO:0000256" key="10">
    <source>
        <dbReference type="ARBA" id="ARBA00022737"/>
    </source>
</evidence>
<dbReference type="Gene3D" id="2.40.40.20">
    <property type="match status" value="1"/>
</dbReference>
<evidence type="ECO:0000256" key="30">
    <source>
        <dbReference type="SAM" id="MobiDB-lite"/>
    </source>
</evidence>
<dbReference type="InterPro" id="IPR003959">
    <property type="entry name" value="ATPase_AAA_core"/>
</dbReference>
<dbReference type="SMART" id="SM00382">
    <property type="entry name" value="AAA"/>
    <property type="match status" value="2"/>
</dbReference>
<feature type="region of interest" description="Disordered" evidence="30">
    <location>
        <begin position="490"/>
        <end position="564"/>
    </location>
</feature>
<evidence type="ECO:0000256" key="20">
    <source>
        <dbReference type="ARBA" id="ARBA00048883"/>
    </source>
</evidence>
<comment type="similarity">
    <text evidence="23">Belongs to the AAA ATPase family. AFG2 subfamily.</text>
</comment>
<feature type="compositionally biased region" description="Low complexity" evidence="30">
    <location>
        <begin position="86"/>
        <end position="131"/>
    </location>
</feature>
<dbReference type="CDD" id="cd19511">
    <property type="entry name" value="RecA-like_CDC48_r2-like"/>
    <property type="match status" value="1"/>
</dbReference>
<evidence type="ECO:0000256" key="26">
    <source>
        <dbReference type="ARBA" id="ARBA00081938"/>
    </source>
</evidence>
<evidence type="ECO:0000256" key="12">
    <source>
        <dbReference type="ARBA" id="ARBA00022782"/>
    </source>
</evidence>
<dbReference type="SUPFAM" id="SSF50692">
    <property type="entry name" value="ADC-like"/>
    <property type="match status" value="1"/>
</dbReference>
<keyword evidence="34" id="KW-1185">Reference proteome</keyword>
<dbReference type="PANTHER" id="PTHR23077">
    <property type="entry name" value="AAA-FAMILY ATPASE"/>
    <property type="match status" value="1"/>
</dbReference>
<evidence type="ECO:0000256" key="9">
    <source>
        <dbReference type="ARBA" id="ARBA00022553"/>
    </source>
</evidence>
<keyword evidence="11" id="KW-0547">Nucleotide-binding</keyword>
<dbReference type="InterPro" id="IPR050168">
    <property type="entry name" value="AAA_ATPase_domain"/>
</dbReference>
<dbReference type="GO" id="GO:0005524">
    <property type="term" value="F:ATP binding"/>
    <property type="evidence" value="ECO:0007669"/>
    <property type="project" value="UniProtKB-KW"/>
</dbReference>
<dbReference type="FunFam" id="2.40.40.20:FF:000015">
    <property type="entry name" value="spermatogenesis-associated protein 5 isoform X2"/>
    <property type="match status" value="1"/>
</dbReference>
<comment type="catalytic activity">
    <reaction evidence="21">
        <text>ATP + H2O = ADP + phosphate + H(+)</text>
        <dbReference type="Rhea" id="RHEA:13065"/>
        <dbReference type="ChEBI" id="CHEBI:15377"/>
        <dbReference type="ChEBI" id="CHEBI:15378"/>
        <dbReference type="ChEBI" id="CHEBI:30616"/>
        <dbReference type="ChEBI" id="CHEBI:43474"/>
        <dbReference type="ChEBI" id="CHEBI:456216"/>
        <dbReference type="EC" id="3.6.4.10"/>
    </reaction>
    <physiologicalReaction direction="left-to-right" evidence="21">
        <dbReference type="Rhea" id="RHEA:13066"/>
    </physiologicalReaction>
</comment>
<evidence type="ECO:0000256" key="17">
    <source>
        <dbReference type="ARBA" id="ARBA00023128"/>
    </source>
</evidence>
<keyword evidence="18" id="KW-0143">Chaperone</keyword>
<dbReference type="FunFam" id="1.10.8.60:FF:000068">
    <property type="entry name" value="spermatogenesis-associated protein 5 isoform X1"/>
    <property type="match status" value="1"/>
</dbReference>
<evidence type="ECO:0000256" key="18">
    <source>
        <dbReference type="ARBA" id="ARBA00023186"/>
    </source>
</evidence>
<evidence type="ECO:0000259" key="32">
    <source>
        <dbReference type="SMART" id="SM01073"/>
    </source>
</evidence>
<dbReference type="FunFam" id="3.40.50.300:FF:000012">
    <property type="entry name" value="Transitional endoplasmic reticulum ATPase"/>
    <property type="match status" value="1"/>
</dbReference>
<evidence type="ECO:0000256" key="8">
    <source>
        <dbReference type="ARBA" id="ARBA00022517"/>
    </source>
</evidence>
<keyword evidence="15" id="KW-0832">Ubl conjugation</keyword>
<evidence type="ECO:0000256" key="3">
    <source>
        <dbReference type="ARBA" id="ARBA00012554"/>
    </source>
</evidence>
<dbReference type="GO" id="GO:0030154">
    <property type="term" value="P:cell differentiation"/>
    <property type="evidence" value="ECO:0007669"/>
    <property type="project" value="UniProtKB-KW"/>
</dbReference>
<evidence type="ECO:0000256" key="28">
    <source>
        <dbReference type="ARBA" id="ARBA00082694"/>
    </source>
</evidence>
<evidence type="ECO:0000256" key="13">
    <source>
        <dbReference type="ARBA" id="ARBA00022801"/>
    </source>
</evidence>
<reference evidence="33" key="2">
    <citation type="submission" date="2025-08" db="UniProtKB">
        <authorList>
            <consortium name="Ensembl"/>
        </authorList>
    </citation>
    <scope>IDENTIFICATION</scope>
    <source>
        <strain evidence="33">Hereford</strain>
    </source>
</reference>
<evidence type="ECO:0000256" key="25">
    <source>
        <dbReference type="ARBA" id="ARBA00073856"/>
    </source>
</evidence>
<protein>
    <recommendedName>
        <fullName evidence="25">ATPase family gene 2 protein homolog A</fullName>
        <ecNumber evidence="3">3.6.4.10</ecNumber>
        <ecNumber evidence="4">3.6.4.6</ecNumber>
    </recommendedName>
    <alternativeName>
        <fullName evidence="27">AFG2 AAA ATPase homolog A</fullName>
    </alternativeName>
    <alternativeName>
        <fullName evidence="28">Ribosome biogenesis protein SPATA5</fullName>
    </alternativeName>
    <alternativeName>
        <fullName evidence="26">Spermatogenesis-associated factor protein</fullName>
    </alternativeName>
    <alternativeName>
        <fullName evidence="29">Spermatogenesis-associated protein 5</fullName>
    </alternativeName>
</protein>
<keyword evidence="16" id="KW-0744">Spermatogenesis</keyword>
<evidence type="ECO:0000256" key="15">
    <source>
        <dbReference type="ARBA" id="ARBA00022843"/>
    </source>
</evidence>
<dbReference type="GO" id="GO:0007283">
    <property type="term" value="P:spermatogenesis"/>
    <property type="evidence" value="ECO:0007669"/>
    <property type="project" value="UniProtKB-KW"/>
</dbReference>
<dbReference type="SMART" id="SM01073">
    <property type="entry name" value="CDC48_N"/>
    <property type="match status" value="1"/>
</dbReference>
<dbReference type="Gene3D" id="1.10.8.60">
    <property type="match status" value="2"/>
</dbReference>
<feature type="compositionally biased region" description="Basic and acidic residues" evidence="30">
    <location>
        <begin position="187"/>
        <end position="196"/>
    </location>
</feature>